<gene>
    <name evidence="1" type="ORF">LB941_06630</name>
</gene>
<organism evidence="1 2">
    <name type="scientific">Ligilactobacillus ubinensis</name>
    <dbReference type="NCBI Taxonomy" id="2876789"/>
    <lineage>
        <taxon>Bacteria</taxon>
        <taxon>Bacillati</taxon>
        <taxon>Bacillota</taxon>
        <taxon>Bacilli</taxon>
        <taxon>Lactobacillales</taxon>
        <taxon>Lactobacillaceae</taxon>
        <taxon>Ligilactobacillus</taxon>
    </lineage>
</organism>
<dbReference type="AlphaFoldDB" id="A0A9X2JLK4"/>
<sequence>MVEVNNKFIKQVLDNVIASDSNSKTYSVPSRRENLEIRIDNNVLDKLISNDRFEKMIKNLLRTKSKATQKEVVNISKRNYRIFL</sequence>
<accession>A0A9X2JLK4</accession>
<reference evidence="1 2" key="1">
    <citation type="journal article" date="2023" name="Int. J. Syst. Evol. Microbiol.">
        <title>Ligilactobacillus ubinensis sp. nov., a novel species isolated from the wild ferment of a durian fruit (Durio zibethinus).</title>
        <authorList>
            <person name="Heng Y.C."/>
            <person name="Menon N."/>
            <person name="Chen B."/>
            <person name="Loo B.Z.L."/>
            <person name="Wong G.W.J."/>
            <person name="Lim A.C.H."/>
            <person name="Silvaraju S."/>
            <person name="Kittelmann S."/>
        </authorList>
    </citation>
    <scope>NUCLEOTIDE SEQUENCE [LARGE SCALE GENOMIC DNA]</scope>
    <source>
        <strain evidence="1 2">WILCCON 0076</strain>
    </source>
</reference>
<dbReference type="EMBL" id="JAIULA010000010">
    <property type="protein sequence ID" value="MCP0887009.1"/>
    <property type="molecule type" value="Genomic_DNA"/>
</dbReference>
<keyword evidence="2" id="KW-1185">Reference proteome</keyword>
<comment type="caution">
    <text evidence="1">The sequence shown here is derived from an EMBL/GenBank/DDBJ whole genome shotgun (WGS) entry which is preliminary data.</text>
</comment>
<name>A0A9X2JLK4_9LACO</name>
<dbReference type="Proteomes" id="UP001139006">
    <property type="component" value="Unassembled WGS sequence"/>
</dbReference>
<dbReference type="RefSeq" id="WP_253360510.1">
    <property type="nucleotide sequence ID" value="NZ_JAIULA010000010.1"/>
</dbReference>
<proteinExistence type="predicted"/>
<evidence type="ECO:0000313" key="2">
    <source>
        <dbReference type="Proteomes" id="UP001139006"/>
    </source>
</evidence>
<protein>
    <submittedName>
        <fullName evidence="1">Uncharacterized protein</fullName>
    </submittedName>
</protein>
<evidence type="ECO:0000313" key="1">
    <source>
        <dbReference type="EMBL" id="MCP0887009.1"/>
    </source>
</evidence>